<proteinExistence type="predicted"/>
<feature type="region of interest" description="Disordered" evidence="1">
    <location>
        <begin position="11"/>
        <end position="70"/>
    </location>
</feature>
<dbReference type="EMBL" id="LK391708">
    <property type="protein sequence ID" value="CDR95583.1"/>
    <property type="molecule type" value="Genomic_DNA"/>
</dbReference>
<dbReference type="GeneID" id="24564124"/>
<organism evidence="2 3">
    <name type="scientific">Babesia bigemina</name>
    <dbReference type="NCBI Taxonomy" id="5866"/>
    <lineage>
        <taxon>Eukaryota</taxon>
        <taxon>Sar</taxon>
        <taxon>Alveolata</taxon>
        <taxon>Apicomplexa</taxon>
        <taxon>Aconoidasida</taxon>
        <taxon>Piroplasmida</taxon>
        <taxon>Babesiidae</taxon>
        <taxon>Babesia</taxon>
    </lineage>
</organism>
<evidence type="ECO:0000256" key="1">
    <source>
        <dbReference type="SAM" id="MobiDB-lite"/>
    </source>
</evidence>
<reference evidence="3" key="1">
    <citation type="submission" date="2014-06" db="EMBL/GenBank/DDBJ databases">
        <authorList>
            <person name="Aslett M."/>
            <person name="De Silva N."/>
        </authorList>
    </citation>
    <scope>NUCLEOTIDE SEQUENCE [LARGE SCALE GENOMIC DNA]</scope>
    <source>
        <strain evidence="3">Bond</strain>
    </source>
</reference>
<dbReference type="VEuPathDB" id="PiroplasmaDB:BBBOND_0207380"/>
<accession>A0A061D4T7</accession>
<feature type="region of interest" description="Disordered" evidence="1">
    <location>
        <begin position="90"/>
        <end position="126"/>
    </location>
</feature>
<name>A0A061D4T7_BABBI</name>
<dbReference type="Proteomes" id="UP000033188">
    <property type="component" value="Chromosome 2"/>
</dbReference>
<sequence length="307" mass="32778">MAVFRLLEAVSGGKGGGSGSAVAAGGRSQDDGPGVRHPVAASTDNPDGTIGADQRDTSISMEQDVTPSDGLDEVDVIREFYLSRLGELPARRSAGGSHPRRNRVAAGTGSPRTPRNGESDSHVSASDGVSVGVQAGASDGIHLSNDHAPGINQAFVESVDALNGKLEQYYRMVNENGSCPSEVLGINEPSGRLADAIKALDRRDYLCRQILAVQHCQLLAYYGGGMYGANSQPETPASADPYRPDSVSRGFNIANQQSTDSREAAVSGEATPCKRMVRRDRTQSEEIARLRRMVELYKNELSRLYDR</sequence>
<feature type="compositionally biased region" description="Polar residues" evidence="1">
    <location>
        <begin position="57"/>
        <end position="66"/>
    </location>
</feature>
<evidence type="ECO:0000313" key="2">
    <source>
        <dbReference type="EMBL" id="CDR95583.1"/>
    </source>
</evidence>
<gene>
    <name evidence="2" type="ORF">BBBOND_0207380</name>
</gene>
<dbReference type="AlphaFoldDB" id="A0A061D4T7"/>
<protein>
    <submittedName>
        <fullName evidence="2">Uncharacterized protein</fullName>
    </submittedName>
</protein>
<evidence type="ECO:0000313" key="3">
    <source>
        <dbReference type="Proteomes" id="UP000033188"/>
    </source>
</evidence>
<dbReference type="KEGG" id="bbig:BBBOND_0207380"/>
<dbReference type="RefSeq" id="XP_012767769.1">
    <property type="nucleotide sequence ID" value="XM_012912315.1"/>
</dbReference>
<dbReference type="OrthoDB" id="366428at2759"/>
<keyword evidence="3" id="KW-1185">Reference proteome</keyword>